<evidence type="ECO:0000256" key="6">
    <source>
        <dbReference type="ARBA" id="ARBA00022771"/>
    </source>
</evidence>
<dbReference type="EMBL" id="KV453842">
    <property type="protein sequence ID" value="ODV90522.1"/>
    <property type="molecule type" value="Genomic_DNA"/>
</dbReference>
<dbReference type="FunFam" id="3.40.50.300:FF:001864">
    <property type="entry name" value="DNA repair protein RAD16"/>
    <property type="match status" value="1"/>
</dbReference>
<dbReference type="InterPro" id="IPR001841">
    <property type="entry name" value="Znf_RING"/>
</dbReference>
<organism evidence="19 20">
    <name type="scientific">Tortispora caseinolytica NRRL Y-17796</name>
    <dbReference type="NCBI Taxonomy" id="767744"/>
    <lineage>
        <taxon>Eukaryota</taxon>
        <taxon>Fungi</taxon>
        <taxon>Dikarya</taxon>
        <taxon>Ascomycota</taxon>
        <taxon>Saccharomycotina</taxon>
        <taxon>Trigonopsidomycetes</taxon>
        <taxon>Trigonopsidales</taxon>
        <taxon>Trigonopsidaceae</taxon>
        <taxon>Tortispora</taxon>
    </lineage>
</organism>
<feature type="domain" description="RING-type" evidence="16">
    <location>
        <begin position="553"/>
        <end position="597"/>
    </location>
</feature>
<keyword evidence="20" id="KW-1185">Reference proteome</keyword>
<dbReference type="Pfam" id="PF00176">
    <property type="entry name" value="SNF2-rel_dom"/>
    <property type="match status" value="2"/>
</dbReference>
<dbReference type="GO" id="GO:0008270">
    <property type="term" value="F:zinc ion binding"/>
    <property type="evidence" value="ECO:0007669"/>
    <property type="project" value="UniProtKB-KW"/>
</dbReference>
<dbReference type="Proteomes" id="UP000095023">
    <property type="component" value="Unassembled WGS sequence"/>
</dbReference>
<accession>A0A1E4TFH1</accession>
<dbReference type="GO" id="GO:0000113">
    <property type="term" value="C:nucleotide-excision repair factor 4 complex"/>
    <property type="evidence" value="ECO:0007669"/>
    <property type="project" value="EnsemblFungi"/>
</dbReference>
<keyword evidence="12" id="KW-0234">DNA repair</keyword>
<dbReference type="PANTHER" id="PTHR45626:SF12">
    <property type="entry name" value="DNA REPAIR PROTEIN RAD16"/>
    <property type="match status" value="1"/>
</dbReference>
<evidence type="ECO:0000256" key="9">
    <source>
        <dbReference type="ARBA" id="ARBA00022833"/>
    </source>
</evidence>
<dbReference type="PANTHER" id="PTHR45626">
    <property type="entry name" value="TRANSCRIPTION TERMINATION FACTOR 2-RELATED"/>
    <property type="match status" value="1"/>
</dbReference>
<dbReference type="SUPFAM" id="SSF57850">
    <property type="entry name" value="RING/U-box"/>
    <property type="match status" value="1"/>
</dbReference>
<keyword evidence="6 14" id="KW-0863">Zinc-finger</keyword>
<evidence type="ECO:0000256" key="4">
    <source>
        <dbReference type="ARBA" id="ARBA00022741"/>
    </source>
</evidence>
<evidence type="ECO:0000256" key="15">
    <source>
        <dbReference type="SAM" id="MobiDB-lite"/>
    </source>
</evidence>
<dbReference type="GO" id="GO:0070911">
    <property type="term" value="P:global genome nucleotide-excision repair"/>
    <property type="evidence" value="ECO:0007669"/>
    <property type="project" value="EnsemblFungi"/>
</dbReference>
<evidence type="ECO:0000313" key="20">
    <source>
        <dbReference type="Proteomes" id="UP000095023"/>
    </source>
</evidence>
<keyword evidence="13" id="KW-0539">Nucleus</keyword>
<evidence type="ECO:0000256" key="3">
    <source>
        <dbReference type="ARBA" id="ARBA00022723"/>
    </source>
</evidence>
<dbReference type="CDD" id="cd16567">
    <property type="entry name" value="RING-HC_RAD16-like"/>
    <property type="match status" value="1"/>
</dbReference>
<comment type="similarity">
    <text evidence="2">Belongs to the SNF2/RAD54 helicase family.</text>
</comment>
<dbReference type="GO" id="GO:0004386">
    <property type="term" value="F:helicase activity"/>
    <property type="evidence" value="ECO:0007669"/>
    <property type="project" value="UniProtKB-KW"/>
</dbReference>
<feature type="compositionally biased region" description="Acidic residues" evidence="15">
    <location>
        <begin position="18"/>
        <end position="28"/>
    </location>
</feature>
<evidence type="ECO:0000259" key="17">
    <source>
        <dbReference type="PROSITE" id="PS51192"/>
    </source>
</evidence>
<evidence type="ECO:0000256" key="1">
    <source>
        <dbReference type="ARBA" id="ARBA00004123"/>
    </source>
</evidence>
<keyword evidence="10" id="KW-0067">ATP-binding</keyword>
<keyword evidence="9" id="KW-0862">Zinc</keyword>
<keyword evidence="3" id="KW-0479">Metal-binding</keyword>
<evidence type="ECO:0000256" key="11">
    <source>
        <dbReference type="ARBA" id="ARBA00023125"/>
    </source>
</evidence>
<dbReference type="GO" id="GO:0005524">
    <property type="term" value="F:ATP binding"/>
    <property type="evidence" value="ECO:0007669"/>
    <property type="project" value="UniProtKB-KW"/>
</dbReference>
<gene>
    <name evidence="19" type="ORF">CANCADRAFT_31446</name>
</gene>
<evidence type="ECO:0000256" key="14">
    <source>
        <dbReference type="PROSITE-ProRule" id="PRU00175"/>
    </source>
</evidence>
<dbReference type="GO" id="GO:0008094">
    <property type="term" value="F:ATP-dependent activity, acting on DNA"/>
    <property type="evidence" value="ECO:0007669"/>
    <property type="project" value="EnsemblFungi"/>
</dbReference>
<comment type="subcellular location">
    <subcellularLocation>
        <location evidence="1">Nucleus</location>
    </subcellularLocation>
</comment>
<keyword evidence="5" id="KW-0227">DNA damage</keyword>
<evidence type="ECO:0000313" key="19">
    <source>
        <dbReference type="EMBL" id="ODV90522.1"/>
    </source>
</evidence>
<dbReference type="Pfam" id="PF00271">
    <property type="entry name" value="Helicase_C"/>
    <property type="match status" value="1"/>
</dbReference>
<evidence type="ECO:0000256" key="5">
    <source>
        <dbReference type="ARBA" id="ARBA00022763"/>
    </source>
</evidence>
<dbReference type="GO" id="GO:0031463">
    <property type="term" value="C:Cul3-RING ubiquitin ligase complex"/>
    <property type="evidence" value="ECO:0007669"/>
    <property type="project" value="EnsemblFungi"/>
</dbReference>
<dbReference type="CDD" id="cd18793">
    <property type="entry name" value="SF2_C_SNF"/>
    <property type="match status" value="1"/>
</dbReference>
<dbReference type="InterPro" id="IPR001650">
    <property type="entry name" value="Helicase_C-like"/>
</dbReference>
<feature type="domain" description="Helicase C-terminal" evidence="18">
    <location>
        <begin position="634"/>
        <end position="794"/>
    </location>
</feature>
<reference evidence="20" key="1">
    <citation type="submission" date="2016-02" db="EMBL/GenBank/DDBJ databases">
        <title>Comparative genomics of biotechnologically important yeasts.</title>
        <authorList>
            <consortium name="DOE Joint Genome Institute"/>
            <person name="Riley R."/>
            <person name="Haridas S."/>
            <person name="Wolfe K.H."/>
            <person name="Lopes M.R."/>
            <person name="Hittinger C.T."/>
            <person name="Goker M."/>
            <person name="Salamov A."/>
            <person name="Wisecaver J."/>
            <person name="Long T.M."/>
            <person name="Aerts A.L."/>
            <person name="Barry K."/>
            <person name="Choi C."/>
            <person name="Clum A."/>
            <person name="Coughlan A.Y."/>
            <person name="Deshpande S."/>
            <person name="Douglass A.P."/>
            <person name="Hanson S.J."/>
            <person name="Klenk H.-P."/>
            <person name="Labutti K."/>
            <person name="Lapidus A."/>
            <person name="Lindquist E."/>
            <person name="Lipzen A."/>
            <person name="Meier-Kolthoff J.P."/>
            <person name="Ohm R.A."/>
            <person name="Otillar R.P."/>
            <person name="Pangilinan J."/>
            <person name="Peng Y."/>
            <person name="Rokas A."/>
            <person name="Rosa C.A."/>
            <person name="Scheuner C."/>
            <person name="Sibirny A.A."/>
            <person name="Slot J.C."/>
            <person name="Stielow J.B."/>
            <person name="Sun H."/>
            <person name="Kurtzman C.P."/>
            <person name="Blackwell M."/>
            <person name="Jeffries T.W."/>
            <person name="Grigoriev I.V."/>
        </authorList>
    </citation>
    <scope>NUCLEOTIDE SEQUENCE [LARGE SCALE GENOMIC DNA]</scope>
    <source>
        <strain evidence="20">NRRL Y-17796</strain>
    </source>
</reference>
<dbReference type="Pfam" id="PF00097">
    <property type="entry name" value="zf-C3HC4"/>
    <property type="match status" value="1"/>
</dbReference>
<dbReference type="SMART" id="SM00184">
    <property type="entry name" value="RING"/>
    <property type="match status" value="1"/>
</dbReference>
<dbReference type="GO" id="GO:0004842">
    <property type="term" value="F:ubiquitin-protein transferase activity"/>
    <property type="evidence" value="ECO:0007669"/>
    <property type="project" value="EnsemblFungi"/>
</dbReference>
<dbReference type="InterPro" id="IPR014001">
    <property type="entry name" value="Helicase_ATP-bd"/>
</dbReference>
<feature type="region of interest" description="Disordered" evidence="15">
    <location>
        <begin position="1"/>
        <end position="134"/>
    </location>
</feature>
<dbReference type="InterPro" id="IPR013083">
    <property type="entry name" value="Znf_RING/FYVE/PHD"/>
</dbReference>
<evidence type="ECO:0000259" key="16">
    <source>
        <dbReference type="PROSITE" id="PS50089"/>
    </source>
</evidence>
<evidence type="ECO:0000256" key="2">
    <source>
        <dbReference type="ARBA" id="ARBA00007025"/>
    </source>
</evidence>
<dbReference type="Gene3D" id="3.40.50.300">
    <property type="entry name" value="P-loop containing nucleotide triphosphate hydrolases"/>
    <property type="match status" value="1"/>
</dbReference>
<feature type="domain" description="Helicase ATP-binding" evidence="17">
    <location>
        <begin position="213"/>
        <end position="387"/>
    </location>
</feature>
<dbReference type="OrthoDB" id="448448at2759"/>
<feature type="compositionally biased region" description="Basic residues" evidence="15">
    <location>
        <begin position="1"/>
        <end position="11"/>
    </location>
</feature>
<dbReference type="SUPFAM" id="SSF52540">
    <property type="entry name" value="P-loop containing nucleoside triphosphate hydrolases"/>
    <property type="match status" value="2"/>
</dbReference>
<name>A0A1E4TFH1_9ASCO</name>
<dbReference type="GO" id="GO:0009411">
    <property type="term" value="P:response to UV"/>
    <property type="evidence" value="ECO:0007669"/>
    <property type="project" value="EnsemblFungi"/>
</dbReference>
<keyword evidence="4" id="KW-0547">Nucleotide-binding</keyword>
<dbReference type="SMART" id="SM00490">
    <property type="entry name" value="HELICc"/>
    <property type="match status" value="1"/>
</dbReference>
<dbReference type="PROSITE" id="PS51194">
    <property type="entry name" value="HELICASE_CTER"/>
    <property type="match status" value="1"/>
</dbReference>
<evidence type="ECO:0000256" key="8">
    <source>
        <dbReference type="ARBA" id="ARBA00022806"/>
    </source>
</evidence>
<evidence type="ECO:0000256" key="10">
    <source>
        <dbReference type="ARBA" id="ARBA00022840"/>
    </source>
</evidence>
<dbReference type="InterPro" id="IPR049730">
    <property type="entry name" value="SNF2/RAD54-like_C"/>
</dbReference>
<protein>
    <recommendedName>
        <fullName evidence="21">DNA repair protein RAD16</fullName>
    </recommendedName>
</protein>
<evidence type="ECO:0000259" key="18">
    <source>
        <dbReference type="PROSITE" id="PS51194"/>
    </source>
</evidence>
<dbReference type="GO" id="GO:0000715">
    <property type="term" value="P:nucleotide-excision repair, DNA damage recognition"/>
    <property type="evidence" value="ECO:0007669"/>
    <property type="project" value="EnsemblFungi"/>
</dbReference>
<dbReference type="PROSITE" id="PS00518">
    <property type="entry name" value="ZF_RING_1"/>
    <property type="match status" value="1"/>
</dbReference>
<proteinExistence type="inferred from homology"/>
<dbReference type="Gene3D" id="3.30.40.10">
    <property type="entry name" value="Zinc/RING finger domain, C3HC4 (zinc finger)"/>
    <property type="match status" value="1"/>
</dbReference>
<dbReference type="InterPro" id="IPR027417">
    <property type="entry name" value="P-loop_NTPase"/>
</dbReference>
<evidence type="ECO:0000256" key="12">
    <source>
        <dbReference type="ARBA" id="ARBA00023204"/>
    </source>
</evidence>
<dbReference type="InterPro" id="IPR000330">
    <property type="entry name" value="SNF2_N"/>
</dbReference>
<dbReference type="PROSITE" id="PS51192">
    <property type="entry name" value="HELICASE_ATP_BIND_1"/>
    <property type="match status" value="1"/>
</dbReference>
<dbReference type="GO" id="GO:0016787">
    <property type="term" value="F:hydrolase activity"/>
    <property type="evidence" value="ECO:0007669"/>
    <property type="project" value="UniProtKB-KW"/>
</dbReference>
<feature type="compositionally biased region" description="Acidic residues" evidence="15">
    <location>
        <begin position="78"/>
        <end position="90"/>
    </location>
</feature>
<dbReference type="SMART" id="SM00487">
    <property type="entry name" value="DEXDc"/>
    <property type="match status" value="1"/>
</dbReference>
<dbReference type="InterPro" id="IPR017907">
    <property type="entry name" value="Znf_RING_CS"/>
</dbReference>
<dbReference type="InterPro" id="IPR038718">
    <property type="entry name" value="SNF2-like_sf"/>
</dbReference>
<feature type="compositionally biased region" description="Acidic residues" evidence="15">
    <location>
        <begin position="39"/>
        <end position="48"/>
    </location>
</feature>
<dbReference type="FunFam" id="3.30.40.10:FF:000753">
    <property type="entry name" value="DNA repair protein RAD16"/>
    <property type="match status" value="1"/>
</dbReference>
<dbReference type="GO" id="GO:0006511">
    <property type="term" value="P:ubiquitin-dependent protein catabolic process"/>
    <property type="evidence" value="ECO:0007669"/>
    <property type="project" value="EnsemblFungi"/>
</dbReference>
<keyword evidence="11" id="KW-0238">DNA-binding</keyword>
<keyword evidence="8" id="KW-0347">Helicase</keyword>
<sequence length="804" mass="92418">MVVSRRAKVKAAKNLVVDESDSYSEDAASDGSEYNTTPESDESDDDKDVIEYDSSSTDVEIVEPKPKKRKVKAKKEDKDEEEAVPSEAEPEAWIFEPTPLHPLAPDFSEPLTRVKTPPKKNPDGSKRELMTEKPEKEDFENKIDYLRELQRYMVDNKSARVATFYLYRQHPQLLGLLTEEEPREPVVPIDQPKDIVTPLLPFQREGVAWLLRQERDPKYKGGILADEMGMGKTIQMIALFATEPRRSPNLVICPTVALIQWKNEIAQHTGGKLKTLIHYGAKRDQNNVNFADYDVVLTTYATIESSYRKQQSGTKRRGMIVKAQSSLHNTKFERIVLDEAHNVKSRANNTTRAVIKLEGESKFCLSGTPLQNRIGELYSLIRFMKIYPYAYYFCRRCSCEKSVWGHQYCDKCGCHGTGHNAWFMAEIQNPIQRATTNEDAREPMVKLHRLLKQISLRRTKIERSEDLGLPPRIVRVRKDFFSPEELDFYRSIYDDSRRQFDVYANKGVVLNNYANIFTLIMRMRQVADHPDLCLRSDSALAQGLTEVEKKMICRLCDEEAEEPIESKCHHVFCRACITNYVESFDFDLAKLQCPVCHVGLSIDLEAPALIFPSEFTGRSIVDRIDMSRWRSSTKIEALVEELYRLRSKKVTIKSIVFSQFTNMLDLVDWRLKRAGFETVRLQGGMTPTQRDNSIKYFMNNVHAEVFLVSLKAGGVALNLCEASQVFIMDPWWNPSVEWQSGDRVHRIGQYRPVRITRLIIEDSIESRIVELQEKKANMIQATLAQDEGALNRLTPADMQFLFSS</sequence>
<dbReference type="Gene3D" id="3.40.50.10810">
    <property type="entry name" value="Tandem AAA-ATPase domain"/>
    <property type="match status" value="1"/>
</dbReference>
<feature type="compositionally biased region" description="Basic and acidic residues" evidence="15">
    <location>
        <begin position="120"/>
        <end position="134"/>
    </location>
</feature>
<evidence type="ECO:0008006" key="21">
    <source>
        <dbReference type="Google" id="ProtNLM"/>
    </source>
</evidence>
<evidence type="ECO:0000256" key="13">
    <source>
        <dbReference type="ARBA" id="ARBA00023242"/>
    </source>
</evidence>
<keyword evidence="7" id="KW-0378">Hydrolase</keyword>
<dbReference type="CDD" id="cd18008">
    <property type="entry name" value="DEXDc_SHPRH-like"/>
    <property type="match status" value="1"/>
</dbReference>
<dbReference type="GO" id="GO:0003677">
    <property type="term" value="F:DNA binding"/>
    <property type="evidence" value="ECO:0007669"/>
    <property type="project" value="UniProtKB-KW"/>
</dbReference>
<evidence type="ECO:0000256" key="7">
    <source>
        <dbReference type="ARBA" id="ARBA00022801"/>
    </source>
</evidence>
<dbReference type="InterPro" id="IPR018957">
    <property type="entry name" value="Znf_C3HC4_RING-type"/>
</dbReference>
<dbReference type="PROSITE" id="PS50089">
    <property type="entry name" value="ZF_RING_2"/>
    <property type="match status" value="1"/>
</dbReference>
<dbReference type="GO" id="GO:0008104">
    <property type="term" value="P:intracellular protein localization"/>
    <property type="evidence" value="ECO:0007669"/>
    <property type="project" value="EnsemblFungi"/>
</dbReference>
<dbReference type="InterPro" id="IPR050628">
    <property type="entry name" value="SNF2_RAD54_helicase_TF"/>
</dbReference>
<dbReference type="AlphaFoldDB" id="A0A1E4TFH1"/>